<feature type="transmembrane region" description="Helical" evidence="6">
    <location>
        <begin position="180"/>
        <end position="201"/>
    </location>
</feature>
<dbReference type="GO" id="GO:0016020">
    <property type="term" value="C:membrane"/>
    <property type="evidence" value="ECO:0007669"/>
    <property type="project" value="UniProtKB-SubCell"/>
</dbReference>
<dbReference type="RefSeq" id="WP_316696654.1">
    <property type="nucleotide sequence ID" value="NZ_CP103836.1"/>
</dbReference>
<dbReference type="PANTHER" id="PTHR34978:SF3">
    <property type="entry name" value="SLR0241 PROTEIN"/>
    <property type="match status" value="1"/>
</dbReference>
<comment type="subcellular location">
    <subcellularLocation>
        <location evidence="1">Membrane</location>
        <topology evidence="1">Single-pass membrane protein</topology>
    </subcellularLocation>
</comment>
<evidence type="ECO:0000259" key="7">
    <source>
        <dbReference type="PROSITE" id="PS52015"/>
    </source>
</evidence>
<dbReference type="InterPro" id="IPR037682">
    <property type="entry name" value="TonB_C"/>
</dbReference>
<organism evidence="8 9">
    <name type="scientific">Xanthomonas hydrangeae</name>
    <dbReference type="NCBI Taxonomy" id="2775159"/>
    <lineage>
        <taxon>Bacteria</taxon>
        <taxon>Pseudomonadati</taxon>
        <taxon>Pseudomonadota</taxon>
        <taxon>Gammaproteobacteria</taxon>
        <taxon>Lysobacterales</taxon>
        <taxon>Lysobacteraceae</taxon>
        <taxon>Xanthomonas</taxon>
    </lineage>
</organism>
<evidence type="ECO:0000256" key="2">
    <source>
        <dbReference type="ARBA" id="ARBA00022692"/>
    </source>
</evidence>
<dbReference type="EMBL" id="CP103836">
    <property type="protein sequence ID" value="WOB50401.1"/>
    <property type="molecule type" value="Genomic_DNA"/>
</dbReference>
<keyword evidence="2 6" id="KW-0812">Transmembrane</keyword>
<dbReference type="GO" id="GO:0055085">
    <property type="term" value="P:transmembrane transport"/>
    <property type="evidence" value="ECO:0007669"/>
    <property type="project" value="InterPro"/>
</dbReference>
<accession>A0AAU0BEK5</accession>
<feature type="compositionally biased region" description="Low complexity" evidence="5">
    <location>
        <begin position="411"/>
        <end position="426"/>
    </location>
</feature>
<proteinExistence type="predicted"/>
<evidence type="ECO:0000313" key="8">
    <source>
        <dbReference type="EMBL" id="WOB50401.1"/>
    </source>
</evidence>
<protein>
    <submittedName>
        <fullName evidence="8">TonB family protein</fullName>
    </submittedName>
</protein>
<name>A0AAU0BEK5_9XANT</name>
<evidence type="ECO:0000313" key="9">
    <source>
        <dbReference type="Proteomes" id="UP001302716"/>
    </source>
</evidence>
<feature type="region of interest" description="Disordered" evidence="5">
    <location>
        <begin position="408"/>
        <end position="434"/>
    </location>
</feature>
<dbReference type="Pfam" id="PF03544">
    <property type="entry name" value="TonB_C"/>
    <property type="match status" value="1"/>
</dbReference>
<gene>
    <name evidence="8" type="ORF">NYR97_03025</name>
</gene>
<evidence type="ECO:0000256" key="6">
    <source>
        <dbReference type="SAM" id="Phobius"/>
    </source>
</evidence>
<evidence type="ECO:0000256" key="4">
    <source>
        <dbReference type="ARBA" id="ARBA00023136"/>
    </source>
</evidence>
<evidence type="ECO:0000256" key="5">
    <source>
        <dbReference type="SAM" id="MobiDB-lite"/>
    </source>
</evidence>
<feature type="domain" description="TonB C-terminal" evidence="7">
    <location>
        <begin position="316"/>
        <end position="412"/>
    </location>
</feature>
<dbReference type="Gene3D" id="3.30.1150.10">
    <property type="match status" value="1"/>
</dbReference>
<sequence length="447" mass="47849">MSPDALVPLLLRATLCTAAALSICLLLRRPLRSWLGATAAYAIWACVPLALLAAVLPSPQSDVAMLKVPLLAAMPALSNAHDGAAAWTTLTLAVWLTGAGLMAAMLWRRQYRFVRSLGPLYALDNAVWSATHDAGLPASLGIWRPRIVVPSDFTTRYCAAERALVLTHERLHLRRGDLHANLLAALMLCIGWFNPLMHLAWRAFRLDQELACDAAVLARHPGKRRSYAAAMLKTQLGAGCTPLACHWAAAHPLTQRIAALRKPLKDARRSRWSSGGVLLLAVTLSAAAWAMQPARIAAASYAAPADSDAAGVTRMRESNYADFTTMQPPKYPAPALDGGIEGFVELQMEVDSGGVPQHIAVVRSTPAGVFDQAVLDAARQWRLKFAYAQGKAIASNVRVPVKFELDAPEQTTGTSNTSASAARSDAPTSERPAGCALTGCAMQEALR</sequence>
<keyword evidence="4 6" id="KW-0472">Membrane</keyword>
<dbReference type="InterPro" id="IPR052173">
    <property type="entry name" value="Beta-lactam_resp_regulator"/>
</dbReference>
<dbReference type="InterPro" id="IPR008756">
    <property type="entry name" value="Peptidase_M56"/>
</dbReference>
<dbReference type="InterPro" id="IPR006260">
    <property type="entry name" value="TonB/TolA_C"/>
</dbReference>
<dbReference type="Proteomes" id="UP001302716">
    <property type="component" value="Chromosome"/>
</dbReference>
<dbReference type="PROSITE" id="PS52015">
    <property type="entry name" value="TONB_CTD"/>
    <property type="match status" value="1"/>
</dbReference>
<dbReference type="SUPFAM" id="SSF74653">
    <property type="entry name" value="TolA/TonB C-terminal domain"/>
    <property type="match status" value="1"/>
</dbReference>
<dbReference type="NCBIfam" id="TIGR01352">
    <property type="entry name" value="tonB_Cterm"/>
    <property type="match status" value="1"/>
</dbReference>
<feature type="transmembrane region" description="Helical" evidence="6">
    <location>
        <begin position="84"/>
        <end position="107"/>
    </location>
</feature>
<dbReference type="CDD" id="cd07341">
    <property type="entry name" value="M56_BlaR1_MecR1_like"/>
    <property type="match status" value="1"/>
</dbReference>
<reference evidence="8 9" key="1">
    <citation type="submission" date="2022-08" db="EMBL/GenBank/DDBJ databases">
        <title>Whole genome sequencing-based tracing of a 2022 introduction and outbreak of Xanthomonas hortorum pv. pelargonii.</title>
        <authorList>
            <person name="Iruegas-Bocardo F."/>
            <person name="Weisberg A.K."/>
            <person name="Riutta E.R."/>
            <person name="Kilday K."/>
            <person name="Bonkowski J.C."/>
            <person name="Creswell T."/>
            <person name="Daughtrey M.L."/>
            <person name="Rane K."/>
            <person name="Grunwald N.J."/>
            <person name="Chang J.H."/>
            <person name="Putnam M.L."/>
        </authorList>
    </citation>
    <scope>NUCLEOTIDE SEQUENCE [LARGE SCALE GENOMIC DNA]</scope>
    <source>
        <strain evidence="8 9">22-323</strain>
    </source>
</reference>
<keyword evidence="9" id="KW-1185">Reference proteome</keyword>
<feature type="transmembrane region" description="Helical" evidence="6">
    <location>
        <begin position="34"/>
        <end position="56"/>
    </location>
</feature>
<evidence type="ECO:0000256" key="3">
    <source>
        <dbReference type="ARBA" id="ARBA00022989"/>
    </source>
</evidence>
<keyword evidence="3 6" id="KW-1133">Transmembrane helix</keyword>
<dbReference type="AlphaFoldDB" id="A0AAU0BEK5"/>
<dbReference type="Pfam" id="PF05569">
    <property type="entry name" value="Peptidase_M56"/>
    <property type="match status" value="1"/>
</dbReference>
<dbReference type="PANTHER" id="PTHR34978">
    <property type="entry name" value="POSSIBLE SENSOR-TRANSDUCER PROTEIN BLAR"/>
    <property type="match status" value="1"/>
</dbReference>
<evidence type="ECO:0000256" key="1">
    <source>
        <dbReference type="ARBA" id="ARBA00004167"/>
    </source>
</evidence>
<feature type="transmembrane region" description="Helical" evidence="6">
    <location>
        <begin position="6"/>
        <end position="27"/>
    </location>
</feature>